<evidence type="ECO:0000313" key="4">
    <source>
        <dbReference type="WBParaSite" id="Minc3s01793g26346"/>
    </source>
</evidence>
<dbReference type="GO" id="GO:0061630">
    <property type="term" value="F:ubiquitin protein ligase activity"/>
    <property type="evidence" value="ECO:0007669"/>
    <property type="project" value="TreeGrafter"/>
</dbReference>
<keyword evidence="1" id="KW-0677">Repeat</keyword>
<keyword evidence="3" id="KW-1185">Reference proteome</keyword>
<name>A0A914MN60_MELIC</name>
<dbReference type="Pfam" id="PF01436">
    <property type="entry name" value="NHL"/>
    <property type="match status" value="1"/>
</dbReference>
<dbReference type="SUPFAM" id="SSF63829">
    <property type="entry name" value="Calcium-dependent phosphotriesterase"/>
    <property type="match status" value="1"/>
</dbReference>
<sequence>MFDPNQRLLYVSDSANNRLCIYSPDGLPVFQFQGSEDDAEQLKLPRGIALDKSGHLLVADSGNSRVQIYSKYSGGHKIIKKFGSWGPSPGQFKGVEGICCLQNDENNEEIFLAIADRENNRVQLFG</sequence>
<dbReference type="GO" id="GO:0000209">
    <property type="term" value="P:protein polyubiquitination"/>
    <property type="evidence" value="ECO:0007669"/>
    <property type="project" value="TreeGrafter"/>
</dbReference>
<evidence type="ECO:0000256" key="1">
    <source>
        <dbReference type="ARBA" id="ARBA00022737"/>
    </source>
</evidence>
<protein>
    <submittedName>
        <fullName evidence="4">Uncharacterized protein</fullName>
    </submittedName>
</protein>
<feature type="repeat" description="NHL" evidence="2">
    <location>
        <begin position="29"/>
        <end position="72"/>
    </location>
</feature>
<dbReference type="GO" id="GO:0043161">
    <property type="term" value="P:proteasome-mediated ubiquitin-dependent protein catabolic process"/>
    <property type="evidence" value="ECO:0007669"/>
    <property type="project" value="TreeGrafter"/>
</dbReference>
<dbReference type="PROSITE" id="PS51125">
    <property type="entry name" value="NHL"/>
    <property type="match status" value="1"/>
</dbReference>
<dbReference type="InterPro" id="IPR050952">
    <property type="entry name" value="TRIM-NHL_E3_ligases"/>
</dbReference>
<accession>A0A914MN60</accession>
<evidence type="ECO:0000313" key="3">
    <source>
        <dbReference type="Proteomes" id="UP000887563"/>
    </source>
</evidence>
<dbReference type="WBParaSite" id="Minc3s01793g26346">
    <property type="protein sequence ID" value="Minc3s01793g26346"/>
    <property type="gene ID" value="Minc3s01793g26346"/>
</dbReference>
<dbReference type="InterPro" id="IPR001258">
    <property type="entry name" value="NHL_repeat"/>
</dbReference>
<dbReference type="AlphaFoldDB" id="A0A914MN60"/>
<evidence type="ECO:0000256" key="2">
    <source>
        <dbReference type="PROSITE-ProRule" id="PRU00504"/>
    </source>
</evidence>
<proteinExistence type="predicted"/>
<dbReference type="Gene3D" id="2.120.10.30">
    <property type="entry name" value="TolB, C-terminal domain"/>
    <property type="match status" value="2"/>
</dbReference>
<dbReference type="PANTHER" id="PTHR24104:SF25">
    <property type="entry name" value="PROTEIN LIN-41"/>
    <property type="match status" value="1"/>
</dbReference>
<reference evidence="4" key="1">
    <citation type="submission" date="2022-11" db="UniProtKB">
        <authorList>
            <consortium name="WormBaseParasite"/>
        </authorList>
    </citation>
    <scope>IDENTIFICATION</scope>
</reference>
<dbReference type="GO" id="GO:0008270">
    <property type="term" value="F:zinc ion binding"/>
    <property type="evidence" value="ECO:0007669"/>
    <property type="project" value="UniProtKB-KW"/>
</dbReference>
<organism evidence="3 4">
    <name type="scientific">Meloidogyne incognita</name>
    <name type="common">Southern root-knot nematode worm</name>
    <name type="synonym">Oxyuris incognita</name>
    <dbReference type="NCBI Taxonomy" id="6306"/>
    <lineage>
        <taxon>Eukaryota</taxon>
        <taxon>Metazoa</taxon>
        <taxon>Ecdysozoa</taxon>
        <taxon>Nematoda</taxon>
        <taxon>Chromadorea</taxon>
        <taxon>Rhabditida</taxon>
        <taxon>Tylenchina</taxon>
        <taxon>Tylenchomorpha</taxon>
        <taxon>Tylenchoidea</taxon>
        <taxon>Meloidogynidae</taxon>
        <taxon>Meloidogyninae</taxon>
        <taxon>Meloidogyne</taxon>
        <taxon>Meloidogyne incognita group</taxon>
    </lineage>
</organism>
<dbReference type="Proteomes" id="UP000887563">
    <property type="component" value="Unplaced"/>
</dbReference>
<dbReference type="InterPro" id="IPR011042">
    <property type="entry name" value="6-blade_b-propeller_TolB-like"/>
</dbReference>
<dbReference type="PANTHER" id="PTHR24104">
    <property type="entry name" value="E3 UBIQUITIN-PROTEIN LIGASE NHLRC1-RELATED"/>
    <property type="match status" value="1"/>
</dbReference>